<evidence type="ECO:0000256" key="1">
    <source>
        <dbReference type="SAM" id="MobiDB-lite"/>
    </source>
</evidence>
<gene>
    <name evidence="2" type="ORF">PCOR1329_LOCUS60383</name>
</gene>
<feature type="region of interest" description="Disordered" evidence="1">
    <location>
        <begin position="1"/>
        <end position="35"/>
    </location>
</feature>
<name>A0ABN9VQZ9_9DINO</name>
<feature type="non-terminal residue" evidence="2">
    <location>
        <position position="1"/>
    </location>
</feature>
<accession>A0ABN9VQZ9</accession>
<evidence type="ECO:0000313" key="2">
    <source>
        <dbReference type="EMBL" id="CAK0875813.1"/>
    </source>
</evidence>
<dbReference type="EMBL" id="CAUYUJ010017560">
    <property type="protein sequence ID" value="CAK0875813.1"/>
    <property type="molecule type" value="Genomic_DNA"/>
</dbReference>
<comment type="caution">
    <text evidence="2">The sequence shown here is derived from an EMBL/GenBank/DDBJ whole genome shotgun (WGS) entry which is preliminary data.</text>
</comment>
<keyword evidence="3" id="KW-1185">Reference proteome</keyword>
<evidence type="ECO:0000313" key="3">
    <source>
        <dbReference type="Proteomes" id="UP001189429"/>
    </source>
</evidence>
<reference evidence="2" key="1">
    <citation type="submission" date="2023-10" db="EMBL/GenBank/DDBJ databases">
        <authorList>
            <person name="Chen Y."/>
            <person name="Shah S."/>
            <person name="Dougan E. K."/>
            <person name="Thang M."/>
            <person name="Chan C."/>
        </authorList>
    </citation>
    <scope>NUCLEOTIDE SEQUENCE [LARGE SCALE GENOMIC DNA]</scope>
</reference>
<sequence length="166" mass="17331">AESLRDPPAQGAPVVRPSGWRGGAPRRGARVPQAWARERRERLAADNRSKELSDQLLRQEAEEARISRALELSSHAARAARRRAGQARADEAELEEAAGRGAPSRGPRDSQGASAGGGRAGAAAGPGRGARRPRQSRGGGAAPGRQAERVRALPAGARPRPPQDAG</sequence>
<protein>
    <submittedName>
        <fullName evidence="2">Uncharacterized protein</fullName>
    </submittedName>
</protein>
<dbReference type="Proteomes" id="UP001189429">
    <property type="component" value="Unassembled WGS sequence"/>
</dbReference>
<organism evidence="2 3">
    <name type="scientific">Prorocentrum cordatum</name>
    <dbReference type="NCBI Taxonomy" id="2364126"/>
    <lineage>
        <taxon>Eukaryota</taxon>
        <taxon>Sar</taxon>
        <taxon>Alveolata</taxon>
        <taxon>Dinophyceae</taxon>
        <taxon>Prorocentrales</taxon>
        <taxon>Prorocentraceae</taxon>
        <taxon>Prorocentrum</taxon>
    </lineage>
</organism>
<feature type="region of interest" description="Disordered" evidence="1">
    <location>
        <begin position="71"/>
        <end position="166"/>
    </location>
</feature>
<feature type="compositionally biased region" description="Gly residues" evidence="1">
    <location>
        <begin position="114"/>
        <end position="128"/>
    </location>
</feature>
<feature type="non-terminal residue" evidence="2">
    <location>
        <position position="166"/>
    </location>
</feature>
<proteinExistence type="predicted"/>